<gene>
    <name evidence="3" type="ORF">UPYG_G00017410</name>
</gene>
<dbReference type="Proteomes" id="UP001557470">
    <property type="component" value="Unassembled WGS sequence"/>
</dbReference>
<feature type="transmembrane region" description="Helical" evidence="2">
    <location>
        <begin position="21"/>
        <end position="46"/>
    </location>
</feature>
<comment type="caution">
    <text evidence="3">The sequence shown here is derived from an EMBL/GenBank/DDBJ whole genome shotgun (WGS) entry which is preliminary data.</text>
</comment>
<accession>A0ABD0Y918</accession>
<protein>
    <submittedName>
        <fullName evidence="3">Uncharacterized protein</fullName>
    </submittedName>
</protein>
<keyword evidence="2" id="KW-0812">Transmembrane</keyword>
<keyword evidence="2" id="KW-1133">Transmembrane helix</keyword>
<name>A0ABD0Y918_UMBPY</name>
<evidence type="ECO:0000256" key="1">
    <source>
        <dbReference type="SAM" id="MobiDB-lite"/>
    </source>
</evidence>
<reference evidence="3 4" key="1">
    <citation type="submission" date="2024-06" db="EMBL/GenBank/DDBJ databases">
        <authorList>
            <person name="Pan Q."/>
            <person name="Wen M."/>
            <person name="Jouanno E."/>
            <person name="Zahm M."/>
            <person name="Klopp C."/>
            <person name="Cabau C."/>
            <person name="Louis A."/>
            <person name="Berthelot C."/>
            <person name="Parey E."/>
            <person name="Roest Crollius H."/>
            <person name="Montfort J."/>
            <person name="Robinson-Rechavi M."/>
            <person name="Bouchez O."/>
            <person name="Lampietro C."/>
            <person name="Lopez Roques C."/>
            <person name="Donnadieu C."/>
            <person name="Postlethwait J."/>
            <person name="Bobe J."/>
            <person name="Verreycken H."/>
            <person name="Guiguen Y."/>
        </authorList>
    </citation>
    <scope>NUCLEOTIDE SEQUENCE [LARGE SCALE GENOMIC DNA]</scope>
    <source>
        <strain evidence="3">Up_M1</strain>
        <tissue evidence="3">Testis</tissue>
    </source>
</reference>
<dbReference type="EMBL" id="JAGEUA010000001">
    <property type="protein sequence ID" value="KAL1021742.1"/>
    <property type="molecule type" value="Genomic_DNA"/>
</dbReference>
<feature type="region of interest" description="Disordered" evidence="1">
    <location>
        <begin position="155"/>
        <end position="192"/>
    </location>
</feature>
<keyword evidence="2" id="KW-0472">Membrane</keyword>
<proteinExistence type="predicted"/>
<sequence>MVTKNISKDWSELFDEGFNDMWSIGGFLIVFIFCTIIISLTLAIIFCWCCGWCCEIPTWRSNKIGVLVSPSEQQPIQTQTELNSVQTQTGLKSILTQTGLKSIQTQTGLRSIQTKIGLRSIKTQTGLRSIQTQTGLRSTQTQTSLSNLSGQIHTQSSMKDRHNSTESVLKPASLPDVPTTKESSKNKTPKVRSVKMKRTHRFARFAVRIARNRDLPV</sequence>
<keyword evidence="4" id="KW-1185">Reference proteome</keyword>
<evidence type="ECO:0000256" key="2">
    <source>
        <dbReference type="SAM" id="Phobius"/>
    </source>
</evidence>
<evidence type="ECO:0000313" key="4">
    <source>
        <dbReference type="Proteomes" id="UP001557470"/>
    </source>
</evidence>
<organism evidence="3 4">
    <name type="scientific">Umbra pygmaea</name>
    <name type="common">Eastern mudminnow</name>
    <dbReference type="NCBI Taxonomy" id="75934"/>
    <lineage>
        <taxon>Eukaryota</taxon>
        <taxon>Metazoa</taxon>
        <taxon>Chordata</taxon>
        <taxon>Craniata</taxon>
        <taxon>Vertebrata</taxon>
        <taxon>Euteleostomi</taxon>
        <taxon>Actinopterygii</taxon>
        <taxon>Neopterygii</taxon>
        <taxon>Teleostei</taxon>
        <taxon>Protacanthopterygii</taxon>
        <taxon>Esociformes</taxon>
        <taxon>Umbridae</taxon>
        <taxon>Umbra</taxon>
    </lineage>
</organism>
<dbReference type="AlphaFoldDB" id="A0ABD0Y918"/>
<evidence type="ECO:0000313" key="3">
    <source>
        <dbReference type="EMBL" id="KAL1021742.1"/>
    </source>
</evidence>